<dbReference type="GO" id="GO:0030527">
    <property type="term" value="F:structural constituent of chromatin"/>
    <property type="evidence" value="ECO:0007669"/>
    <property type="project" value="InterPro"/>
</dbReference>
<evidence type="ECO:0000256" key="4">
    <source>
        <dbReference type="ARBA" id="ARBA00011738"/>
    </source>
</evidence>
<comment type="subunit">
    <text evidence="4">Homodimer.</text>
</comment>
<proteinExistence type="inferred from homology"/>
<evidence type="ECO:0000256" key="3">
    <source>
        <dbReference type="ARBA" id="ARBA00010529"/>
    </source>
</evidence>
<sequence>MADKKPLSKSALLSALSEKTNLTKKDVDAFLEALTEIAYKEAKSVGKFTLPGFGILKLVQRAARMGRNPATGEQIKIPAKTVVKFSVSKAAKEAIAGKAKK</sequence>
<dbReference type="GO" id="GO:0005829">
    <property type="term" value="C:cytosol"/>
    <property type="evidence" value="ECO:0007669"/>
    <property type="project" value="TreeGrafter"/>
</dbReference>
<dbReference type="InterPro" id="IPR020816">
    <property type="entry name" value="Histone-like_DNA-bd_CS"/>
</dbReference>
<evidence type="ECO:0000256" key="7">
    <source>
        <dbReference type="ARBA" id="ARBA00022921"/>
    </source>
</evidence>
<dbReference type="Proteomes" id="UP000006048">
    <property type="component" value="Chromosome"/>
</dbReference>
<evidence type="ECO:0000256" key="8">
    <source>
        <dbReference type="ARBA" id="ARBA00023125"/>
    </source>
</evidence>
<evidence type="ECO:0000256" key="1">
    <source>
        <dbReference type="ARBA" id="ARBA00003819"/>
    </source>
</evidence>
<dbReference type="PROSITE" id="PS00045">
    <property type="entry name" value="HISTONE_LIKE"/>
    <property type="match status" value="1"/>
</dbReference>
<dbReference type="AlphaFoldDB" id="I4B3P8"/>
<evidence type="ECO:0000256" key="10">
    <source>
        <dbReference type="ARBA" id="ARBA00033227"/>
    </source>
</evidence>
<keyword evidence="6" id="KW-0235">DNA replication</keyword>
<comment type="subcellular location">
    <subcellularLocation>
        <location evidence="2">Virion</location>
    </subcellularLocation>
</comment>
<keyword evidence="8 13" id="KW-0238">DNA-binding</keyword>
<dbReference type="KEGG" id="tpx:Turpa_1257"/>
<reference evidence="13 14" key="1">
    <citation type="submission" date="2012-06" db="EMBL/GenBank/DDBJ databases">
        <title>The complete chromosome of genome of Turneriella parva DSM 21527.</title>
        <authorList>
            <consortium name="US DOE Joint Genome Institute (JGI-PGF)"/>
            <person name="Lucas S."/>
            <person name="Han J."/>
            <person name="Lapidus A."/>
            <person name="Bruce D."/>
            <person name="Goodwin L."/>
            <person name="Pitluck S."/>
            <person name="Peters L."/>
            <person name="Kyrpides N."/>
            <person name="Mavromatis K."/>
            <person name="Ivanova N."/>
            <person name="Mikhailova N."/>
            <person name="Chertkov O."/>
            <person name="Detter J.C."/>
            <person name="Tapia R."/>
            <person name="Han C."/>
            <person name="Land M."/>
            <person name="Hauser L."/>
            <person name="Markowitz V."/>
            <person name="Cheng J.-F."/>
            <person name="Hugenholtz P."/>
            <person name="Woyke T."/>
            <person name="Wu D."/>
            <person name="Gronow S."/>
            <person name="Wellnitz S."/>
            <person name="Brambilla E."/>
            <person name="Klenk H.-P."/>
            <person name="Eisen J.A."/>
        </authorList>
    </citation>
    <scope>NUCLEOTIDE SEQUENCE [LARGE SCALE GENOMIC DNA]</scope>
    <source>
        <strain evidence="14">ATCC BAA-1111 / DSM 21527 / NCTC 11395 / H</strain>
    </source>
</reference>
<dbReference type="SMART" id="SM00411">
    <property type="entry name" value="BHL"/>
    <property type="match status" value="1"/>
</dbReference>
<dbReference type="EMBL" id="CP002959">
    <property type="protein sequence ID" value="AFM11905.1"/>
    <property type="molecule type" value="Genomic_DNA"/>
</dbReference>
<dbReference type="Gene3D" id="4.10.520.10">
    <property type="entry name" value="IHF-like DNA-binding proteins"/>
    <property type="match status" value="1"/>
</dbReference>
<evidence type="ECO:0000256" key="9">
    <source>
        <dbReference type="ARBA" id="ARBA00033120"/>
    </source>
</evidence>
<dbReference type="PANTHER" id="PTHR33175">
    <property type="entry name" value="DNA-BINDING PROTEIN HU"/>
    <property type="match status" value="1"/>
</dbReference>
<dbReference type="InterPro" id="IPR000119">
    <property type="entry name" value="Hist_DNA-bd"/>
</dbReference>
<evidence type="ECO:0000256" key="5">
    <source>
        <dbReference type="ARBA" id="ARBA00016145"/>
    </source>
</evidence>
<name>I4B3P8_TURPD</name>
<evidence type="ECO:0000313" key="13">
    <source>
        <dbReference type="EMBL" id="AFM11905.1"/>
    </source>
</evidence>
<comment type="function">
    <text evidence="1">Histone-like DNA-binding protein which is capable of wrapping DNA to stabilize it, and thus to prevent its denaturation under extreme environmental conditions.</text>
</comment>
<dbReference type="OrthoDB" id="331625at2"/>
<dbReference type="PRINTS" id="PR01727">
    <property type="entry name" value="DNABINDINGHU"/>
</dbReference>
<protein>
    <recommendedName>
        <fullName evidence="5">Viral histone-like protein</fullName>
    </recommendedName>
    <alternativeName>
        <fullName evidence="10">DNA-binding protein pA104R</fullName>
    </alternativeName>
    <alternativeName>
        <fullName evidence="9">pA104R</fullName>
    </alternativeName>
</protein>
<comment type="function">
    <text evidence="11">DNA-binding protein that plays a critical role in nucleoid compaction, genome replication and DNA replication and transcription. Binds to both ssDNA and dsDNA with a binding site covering about 15 nucleotides. Displays DNA-supercoiling activity only when associated with the viral DNA topoisomerase 2.</text>
</comment>
<dbReference type="GO" id="GO:0006260">
    <property type="term" value="P:DNA replication"/>
    <property type="evidence" value="ECO:0007669"/>
    <property type="project" value="UniProtKB-KW"/>
</dbReference>
<evidence type="ECO:0000256" key="2">
    <source>
        <dbReference type="ARBA" id="ARBA00004328"/>
    </source>
</evidence>
<keyword evidence="14" id="KW-1185">Reference proteome</keyword>
<dbReference type="CDD" id="cd00591">
    <property type="entry name" value="HU_IHF"/>
    <property type="match status" value="1"/>
</dbReference>
<dbReference type="PANTHER" id="PTHR33175:SF13">
    <property type="entry name" value="HISTONE-LIKE PROTEIN"/>
    <property type="match status" value="1"/>
</dbReference>
<dbReference type="Pfam" id="PF00216">
    <property type="entry name" value="Bac_DNA_binding"/>
    <property type="match status" value="1"/>
</dbReference>
<dbReference type="HOGENOM" id="CLU_105066_3_1_12"/>
<evidence type="ECO:0000256" key="6">
    <source>
        <dbReference type="ARBA" id="ARBA00022705"/>
    </source>
</evidence>
<dbReference type="STRING" id="869212.Turpa_1257"/>
<gene>
    <name evidence="13" type="ordered locus">Turpa_1257</name>
</gene>
<organism evidence="13 14">
    <name type="scientific">Turneriella parva (strain ATCC BAA-1111 / DSM 21527 / NCTC 11395 / H)</name>
    <name type="common">Leptospira parva</name>
    <dbReference type="NCBI Taxonomy" id="869212"/>
    <lineage>
        <taxon>Bacteria</taxon>
        <taxon>Pseudomonadati</taxon>
        <taxon>Spirochaetota</taxon>
        <taxon>Spirochaetia</taxon>
        <taxon>Leptospirales</taxon>
        <taxon>Leptospiraceae</taxon>
        <taxon>Turneriella</taxon>
    </lineage>
</organism>
<evidence type="ECO:0000313" key="14">
    <source>
        <dbReference type="Proteomes" id="UP000006048"/>
    </source>
</evidence>
<dbReference type="RefSeq" id="WP_014802421.1">
    <property type="nucleotide sequence ID" value="NC_018020.1"/>
</dbReference>
<evidence type="ECO:0000256" key="12">
    <source>
        <dbReference type="RuleBase" id="RU003939"/>
    </source>
</evidence>
<evidence type="ECO:0000256" key="11">
    <source>
        <dbReference type="ARBA" id="ARBA00046140"/>
    </source>
</evidence>
<dbReference type="InterPro" id="IPR010992">
    <property type="entry name" value="IHF-like_DNA-bd_dom_sf"/>
</dbReference>
<comment type="similarity">
    <text evidence="3 12">Belongs to the bacterial histone-like protein family.</text>
</comment>
<dbReference type="GO" id="GO:0003677">
    <property type="term" value="F:DNA binding"/>
    <property type="evidence" value="ECO:0007669"/>
    <property type="project" value="UniProtKB-KW"/>
</dbReference>
<dbReference type="SUPFAM" id="SSF47729">
    <property type="entry name" value="IHF-like DNA-binding proteins"/>
    <property type="match status" value="1"/>
</dbReference>
<accession>I4B3P8</accession>
<keyword evidence="7" id="KW-0426">Late protein</keyword>